<dbReference type="EMBL" id="FNFB01000061">
    <property type="protein sequence ID" value="SDM36330.1"/>
    <property type="molecule type" value="Genomic_DNA"/>
</dbReference>
<accession>A0A1G9SM26</accession>
<evidence type="ECO:0000313" key="2">
    <source>
        <dbReference type="Proteomes" id="UP000198683"/>
    </source>
</evidence>
<protein>
    <submittedName>
        <fullName evidence="1">Uncharacterized protein</fullName>
    </submittedName>
</protein>
<feature type="non-terminal residue" evidence="1">
    <location>
        <position position="1"/>
    </location>
</feature>
<dbReference type="AlphaFoldDB" id="A0A1G9SM26"/>
<proteinExistence type="predicted"/>
<sequence length="47" mass="4994">WTPWHRHVTIAMLALAFLTVMRAALPTGADAAGDEGKDHLLLEAPAG</sequence>
<organism evidence="1 2">
    <name type="scientific">Nonomuraea maritima</name>
    <dbReference type="NCBI Taxonomy" id="683260"/>
    <lineage>
        <taxon>Bacteria</taxon>
        <taxon>Bacillati</taxon>
        <taxon>Actinomycetota</taxon>
        <taxon>Actinomycetes</taxon>
        <taxon>Streptosporangiales</taxon>
        <taxon>Streptosporangiaceae</taxon>
        <taxon>Nonomuraea</taxon>
    </lineage>
</organism>
<name>A0A1G9SM26_9ACTN</name>
<gene>
    <name evidence="1" type="ORF">SAMN05421874_1611</name>
</gene>
<keyword evidence="2" id="KW-1185">Reference proteome</keyword>
<dbReference type="Proteomes" id="UP000198683">
    <property type="component" value="Unassembled WGS sequence"/>
</dbReference>
<evidence type="ECO:0000313" key="1">
    <source>
        <dbReference type="EMBL" id="SDM36330.1"/>
    </source>
</evidence>
<reference evidence="1 2" key="1">
    <citation type="submission" date="2016-10" db="EMBL/GenBank/DDBJ databases">
        <authorList>
            <person name="de Groot N.N."/>
        </authorList>
    </citation>
    <scope>NUCLEOTIDE SEQUENCE [LARGE SCALE GENOMIC DNA]</scope>
    <source>
        <strain evidence="1 2">CGMCC 4.5681</strain>
    </source>
</reference>